<proteinExistence type="predicted"/>
<dbReference type="InterPro" id="IPR004875">
    <property type="entry name" value="DDE_SF_endonuclease_dom"/>
</dbReference>
<feature type="domain" description="DDE-1" evidence="1">
    <location>
        <begin position="171"/>
        <end position="216"/>
    </location>
</feature>
<name>A0ABQ9GQC0_9NEOP</name>
<organism evidence="2 3">
    <name type="scientific">Dryococelus australis</name>
    <dbReference type="NCBI Taxonomy" id="614101"/>
    <lineage>
        <taxon>Eukaryota</taxon>
        <taxon>Metazoa</taxon>
        <taxon>Ecdysozoa</taxon>
        <taxon>Arthropoda</taxon>
        <taxon>Hexapoda</taxon>
        <taxon>Insecta</taxon>
        <taxon>Pterygota</taxon>
        <taxon>Neoptera</taxon>
        <taxon>Polyneoptera</taxon>
        <taxon>Phasmatodea</taxon>
        <taxon>Verophasmatodea</taxon>
        <taxon>Anareolatae</taxon>
        <taxon>Phasmatidae</taxon>
        <taxon>Eurycanthinae</taxon>
        <taxon>Dryococelus</taxon>
    </lineage>
</organism>
<dbReference type="Pfam" id="PF03184">
    <property type="entry name" value="DDE_1"/>
    <property type="match status" value="1"/>
</dbReference>
<evidence type="ECO:0000313" key="2">
    <source>
        <dbReference type="EMBL" id="KAJ8874218.1"/>
    </source>
</evidence>
<evidence type="ECO:0000259" key="1">
    <source>
        <dbReference type="Pfam" id="PF03184"/>
    </source>
</evidence>
<reference evidence="2 3" key="1">
    <citation type="submission" date="2023-02" db="EMBL/GenBank/DDBJ databases">
        <title>LHISI_Scaffold_Assembly.</title>
        <authorList>
            <person name="Stuart O.P."/>
            <person name="Cleave R."/>
            <person name="Magrath M.J.L."/>
            <person name="Mikheyev A.S."/>
        </authorList>
    </citation>
    <scope>NUCLEOTIDE SEQUENCE [LARGE SCALE GENOMIC DNA]</scope>
    <source>
        <strain evidence="2">Daus_M_001</strain>
        <tissue evidence="2">Leg muscle</tissue>
    </source>
</reference>
<dbReference type="Proteomes" id="UP001159363">
    <property type="component" value="Chromosome 9"/>
</dbReference>
<dbReference type="EMBL" id="JARBHB010000010">
    <property type="protein sequence ID" value="KAJ8874218.1"/>
    <property type="molecule type" value="Genomic_DNA"/>
</dbReference>
<sequence length="218" mass="25395">MHDLGFGLTVNQVEMIAFEVAVAYGRRHFFNTENNCASKKVPENLSAYRVSMANHTMVYDYFEKLTDTIAKLNIQDKPEYHVRNVNETGIMYVVKPGKVKKLWRTWGNYYTFGLHMCQWDLDNTFHNIQRFSALTFICQRKAGYQRNFLKFGLNFSLRALLVRQDPYSCFMDSRGSHITPEVIELARSNYVHMLTFPSHTTHILQPLDVGVYESLKCA</sequence>
<comment type="caution">
    <text evidence="2">The sequence shown here is derived from an EMBL/GenBank/DDBJ whole genome shotgun (WGS) entry which is preliminary data.</text>
</comment>
<accession>A0ABQ9GQC0</accession>
<evidence type="ECO:0000313" key="3">
    <source>
        <dbReference type="Proteomes" id="UP001159363"/>
    </source>
</evidence>
<protein>
    <recommendedName>
        <fullName evidence="1">DDE-1 domain-containing protein</fullName>
    </recommendedName>
</protein>
<gene>
    <name evidence="2" type="ORF">PR048_025060</name>
</gene>
<keyword evidence="3" id="KW-1185">Reference proteome</keyword>